<name>A0A1I3WH82_9HYPH</name>
<dbReference type="Gene3D" id="1.10.10.10">
    <property type="entry name" value="Winged helix-like DNA-binding domain superfamily/Winged helix DNA-binding domain"/>
    <property type="match status" value="1"/>
</dbReference>
<dbReference type="CDD" id="cd00090">
    <property type="entry name" value="HTH_ARSR"/>
    <property type="match status" value="1"/>
</dbReference>
<dbReference type="SMART" id="SM00418">
    <property type="entry name" value="HTH_ARSR"/>
    <property type="match status" value="1"/>
</dbReference>
<evidence type="ECO:0000313" key="3">
    <source>
        <dbReference type="Proteomes" id="UP000323300"/>
    </source>
</evidence>
<dbReference type="PANTHER" id="PTHR38600:SF2">
    <property type="entry name" value="SLL0088 PROTEIN"/>
    <property type="match status" value="1"/>
</dbReference>
<evidence type="ECO:0000259" key="1">
    <source>
        <dbReference type="PROSITE" id="PS50987"/>
    </source>
</evidence>
<dbReference type="PRINTS" id="PR00778">
    <property type="entry name" value="HTHARSR"/>
</dbReference>
<protein>
    <submittedName>
        <fullName evidence="2">Transcriptional regulator, ArsR family</fullName>
    </submittedName>
</protein>
<dbReference type="InterPro" id="IPR001845">
    <property type="entry name" value="HTH_ArsR_DNA-bd_dom"/>
</dbReference>
<dbReference type="OrthoDB" id="9790747at2"/>
<dbReference type="RefSeq" id="WP_149758711.1">
    <property type="nucleotide sequence ID" value="NZ_BSPE01000028.1"/>
</dbReference>
<dbReference type="Proteomes" id="UP000323300">
    <property type="component" value="Unassembled WGS sequence"/>
</dbReference>
<feature type="domain" description="HTH arsR-type" evidence="1">
    <location>
        <begin position="1"/>
        <end position="92"/>
    </location>
</feature>
<accession>A0A1I3WH82</accession>
<dbReference type="SUPFAM" id="SSF46785">
    <property type="entry name" value="Winged helix' DNA-binding domain"/>
    <property type="match status" value="1"/>
</dbReference>
<organism evidence="2 3">
    <name type="scientific">Neomesorhizobium albiziae</name>
    <dbReference type="NCBI Taxonomy" id="335020"/>
    <lineage>
        <taxon>Bacteria</taxon>
        <taxon>Pseudomonadati</taxon>
        <taxon>Pseudomonadota</taxon>
        <taxon>Alphaproteobacteria</taxon>
        <taxon>Hyphomicrobiales</taxon>
        <taxon>Phyllobacteriaceae</taxon>
        <taxon>Neomesorhizobium</taxon>
    </lineage>
</organism>
<reference evidence="2 3" key="1">
    <citation type="submission" date="2016-10" db="EMBL/GenBank/DDBJ databases">
        <authorList>
            <person name="Varghese N."/>
            <person name="Submissions S."/>
        </authorList>
    </citation>
    <scope>NUCLEOTIDE SEQUENCE [LARGE SCALE GENOMIC DNA]</scope>
    <source>
        <strain evidence="2 3">DSM 21822</strain>
    </source>
</reference>
<keyword evidence="3" id="KW-1185">Reference proteome</keyword>
<dbReference type="PROSITE" id="PS50987">
    <property type="entry name" value="HTH_ARSR_2"/>
    <property type="match status" value="1"/>
</dbReference>
<dbReference type="NCBIfam" id="NF033788">
    <property type="entry name" value="HTH_metalloreg"/>
    <property type="match status" value="1"/>
</dbReference>
<dbReference type="InterPro" id="IPR011991">
    <property type="entry name" value="ArsR-like_HTH"/>
</dbReference>
<dbReference type="AlphaFoldDB" id="A0A1I3WH82"/>
<dbReference type="EMBL" id="FOSL01000002">
    <property type="protein sequence ID" value="SFK05816.1"/>
    <property type="molecule type" value="Genomic_DNA"/>
</dbReference>
<dbReference type="Pfam" id="PF12840">
    <property type="entry name" value="HTH_20"/>
    <property type="match status" value="1"/>
</dbReference>
<sequence>MDPRRLDQTFAALADPTRRAILARLIDGEATVMELAEPFAMSQPSISKHLKVLEGAGLISRGRDAQRRPCRLEAKPLAEANEWLERYRAIWEGNFLRLDALLDELQRVTPPSKSAPGKKR</sequence>
<dbReference type="GO" id="GO:0003700">
    <property type="term" value="F:DNA-binding transcription factor activity"/>
    <property type="evidence" value="ECO:0007669"/>
    <property type="project" value="InterPro"/>
</dbReference>
<evidence type="ECO:0000313" key="2">
    <source>
        <dbReference type="EMBL" id="SFK05816.1"/>
    </source>
</evidence>
<gene>
    <name evidence="2" type="ORF">SAMN04488498_102162</name>
</gene>
<dbReference type="InterPro" id="IPR036388">
    <property type="entry name" value="WH-like_DNA-bd_sf"/>
</dbReference>
<proteinExistence type="predicted"/>
<dbReference type="InterPro" id="IPR036390">
    <property type="entry name" value="WH_DNA-bd_sf"/>
</dbReference>
<dbReference type="PANTHER" id="PTHR38600">
    <property type="entry name" value="TRANSCRIPTIONAL REGULATORY PROTEIN"/>
    <property type="match status" value="1"/>
</dbReference>